<dbReference type="PANTHER" id="PTHR33116">
    <property type="entry name" value="REVERSE TRANSCRIPTASE ZINC-BINDING DOMAIN-CONTAINING PROTEIN-RELATED-RELATED"/>
    <property type="match status" value="1"/>
</dbReference>
<dbReference type="OrthoDB" id="1741517at2759"/>
<dbReference type="Gene3D" id="3.60.10.10">
    <property type="entry name" value="Endonuclease/exonuclease/phosphatase"/>
    <property type="match status" value="1"/>
</dbReference>
<name>A0A2Z6N9J5_TRISU</name>
<evidence type="ECO:0000313" key="4">
    <source>
        <dbReference type="Proteomes" id="UP000242715"/>
    </source>
</evidence>
<gene>
    <name evidence="3" type="ORF">TSUD_265250</name>
</gene>
<dbReference type="AlphaFoldDB" id="A0A2Z6N9J5"/>
<organism evidence="3 4">
    <name type="scientific">Trifolium subterraneum</name>
    <name type="common">Subterranean clover</name>
    <dbReference type="NCBI Taxonomy" id="3900"/>
    <lineage>
        <taxon>Eukaryota</taxon>
        <taxon>Viridiplantae</taxon>
        <taxon>Streptophyta</taxon>
        <taxon>Embryophyta</taxon>
        <taxon>Tracheophyta</taxon>
        <taxon>Spermatophyta</taxon>
        <taxon>Magnoliopsida</taxon>
        <taxon>eudicotyledons</taxon>
        <taxon>Gunneridae</taxon>
        <taxon>Pentapetalae</taxon>
        <taxon>rosids</taxon>
        <taxon>fabids</taxon>
        <taxon>Fabales</taxon>
        <taxon>Fabaceae</taxon>
        <taxon>Papilionoideae</taxon>
        <taxon>50 kb inversion clade</taxon>
        <taxon>NPAAA clade</taxon>
        <taxon>Hologalegina</taxon>
        <taxon>IRL clade</taxon>
        <taxon>Trifolieae</taxon>
        <taxon>Trifolium</taxon>
    </lineage>
</organism>
<accession>A0A2Z6N9J5</accession>
<proteinExistence type="predicted"/>
<dbReference type="SUPFAM" id="SSF56672">
    <property type="entry name" value="DNA/RNA polymerases"/>
    <property type="match status" value="1"/>
</dbReference>
<evidence type="ECO:0000259" key="1">
    <source>
        <dbReference type="Pfam" id="PF00078"/>
    </source>
</evidence>
<sequence length="1087" mass="125386">MDGINLDNLNIDEEEALIFDLEENSGEQYDVNLCMVGHFIHDRPIKFNIMKARLADVWRPVKGMVVKEATHGLYLFQFFHPLDVEEVMKRGMWLFDNYTLVIDRMKVGVALHDIPLYHVNFWVQIHNVPVGMMLEKVGKGLANYIGEFVEYDKNNSTSFWRQYMRVKDEQWGEWRLTCYYGFPERSRRRAAWDLLRELRNMSSIPWCIIGDFNYLLSQADKKGIHPHPNGLCMGFRQAVSDCDLTDIPIEGHPFTWIKSRGTPHVIEERLDKVMASASWLQLFPQNSWLKEPDLEDVVVEGWGGRENLEVVDRVTRCANKLQRWGKRKRVRFKEEIDECVMNELRGNQDGEVSLQYQELSEKHATLLIQEEGYWKQRAKMHWLQEGDMNTRFFHMSATARSKKKKPRVTDDDNFFFTAPITKVEIQQALFQMHPDKSPGPDGFNPAFYQRFWEHCSDDIFSVASTWLERGYFPTSLNETNICLIPKCDNPTSMKDLRPISLCNVLYKMISKVLANRLKCCLDKCVSQEQSAFVEGRSILDNALIVTEVIHALKRKTRGRRGELALKIDISKAYDKVDWGFLRGVMTKMGFTDVWIRWVMMCVSSVNYSVLMNYDRVGPISPGQEINLVKSEVFISRNMSHAAKEDLSRILGVRLVLGTGIYLGLPSMVGRIKKAIFSFIKDRIWKRINSWRGRALSKASKEIMIKSVLQAIPSYVMSMFILPTSLVDDIEKMINNAFWWRSGTINNNNNNNKGIHWLAWERLACPKAHGGLGFRNFEAFNKAIVAKQVWNIAQNPNSLVAKLIKVSYFPRSSLFEAPLGYNPSFAWRSMWHARQILSLGCRWRIGSGENIRVMHDPWLRGKVNKWVPSPQPAGVYQLSVRDLLHENYKAWNIAKVRNLFSGDVAERILETPLVNFVREDKVVWEEEGMGAIQRVECNLNCPVCDEEIEDEIHIFFRCVVARDSWCAAGLSSVLHNDAYQQSNAMDRIFAVCSNESSDIVGRVAMLLWCIWQNLHKLQSNSESMTTEADLVRWEKPALGWVKCNVDVAFVPASGRTSMGLCFRNNRGQVMAGMTQWQQTVMSSIEGEA</sequence>
<dbReference type="InterPro" id="IPR036691">
    <property type="entry name" value="Endo/exonu/phosph_ase_sf"/>
</dbReference>
<dbReference type="SUPFAM" id="SSF56219">
    <property type="entry name" value="DNase I-like"/>
    <property type="match status" value="1"/>
</dbReference>
<dbReference type="InterPro" id="IPR043502">
    <property type="entry name" value="DNA/RNA_pol_sf"/>
</dbReference>
<dbReference type="Pfam" id="PF00078">
    <property type="entry name" value="RVT_1"/>
    <property type="match status" value="1"/>
</dbReference>
<reference evidence="4" key="1">
    <citation type="journal article" date="2017" name="Front. Plant Sci.">
        <title>Climate Clever Clovers: New Paradigm to Reduce the Environmental Footprint of Ruminants by Breeding Low Methanogenic Forages Utilizing Haplotype Variation.</title>
        <authorList>
            <person name="Kaur P."/>
            <person name="Appels R."/>
            <person name="Bayer P.E."/>
            <person name="Keeble-Gagnere G."/>
            <person name="Wang J."/>
            <person name="Hirakawa H."/>
            <person name="Shirasawa K."/>
            <person name="Vercoe P."/>
            <person name="Stefanova K."/>
            <person name="Durmic Z."/>
            <person name="Nichols P."/>
            <person name="Revell C."/>
            <person name="Isobe S.N."/>
            <person name="Edwards D."/>
            <person name="Erskine W."/>
        </authorList>
    </citation>
    <scope>NUCLEOTIDE SEQUENCE [LARGE SCALE GENOMIC DNA]</scope>
    <source>
        <strain evidence="4">cv. Daliak</strain>
    </source>
</reference>
<dbReference type="InterPro" id="IPR000477">
    <property type="entry name" value="RT_dom"/>
</dbReference>
<dbReference type="Proteomes" id="UP000242715">
    <property type="component" value="Unassembled WGS sequence"/>
</dbReference>
<feature type="domain" description="Reverse transcriptase" evidence="1">
    <location>
        <begin position="484"/>
        <end position="599"/>
    </location>
</feature>
<dbReference type="InterPro" id="IPR025558">
    <property type="entry name" value="DUF4283"/>
</dbReference>
<dbReference type="EMBL" id="DF973803">
    <property type="protein sequence ID" value="GAU40381.1"/>
    <property type="molecule type" value="Genomic_DNA"/>
</dbReference>
<dbReference type="PANTHER" id="PTHR33116:SF86">
    <property type="entry name" value="REVERSE TRANSCRIPTASE DOMAIN-CONTAINING PROTEIN"/>
    <property type="match status" value="1"/>
</dbReference>
<feature type="domain" description="DUF4283" evidence="2">
    <location>
        <begin position="32"/>
        <end position="107"/>
    </location>
</feature>
<dbReference type="Pfam" id="PF14111">
    <property type="entry name" value="DUF4283"/>
    <property type="match status" value="1"/>
</dbReference>
<evidence type="ECO:0000259" key="2">
    <source>
        <dbReference type="Pfam" id="PF14111"/>
    </source>
</evidence>
<evidence type="ECO:0000313" key="3">
    <source>
        <dbReference type="EMBL" id="GAU40381.1"/>
    </source>
</evidence>
<protein>
    <recommendedName>
        <fullName evidence="5">Reverse transcriptase domain-containing protein</fullName>
    </recommendedName>
</protein>
<dbReference type="CDD" id="cd01650">
    <property type="entry name" value="RT_nLTR_like"/>
    <property type="match status" value="1"/>
</dbReference>
<keyword evidence="4" id="KW-1185">Reference proteome</keyword>
<evidence type="ECO:0008006" key="5">
    <source>
        <dbReference type="Google" id="ProtNLM"/>
    </source>
</evidence>